<dbReference type="Gene3D" id="3.40.50.10540">
    <property type="entry name" value="Crotonobetainyl-coa:carnitine coa-transferase, domain 1"/>
    <property type="match status" value="1"/>
</dbReference>
<dbReference type="AlphaFoldDB" id="A0A2K2UBQ8"/>
<dbReference type="OrthoDB" id="9797653at2"/>
<dbReference type="RefSeq" id="WP_103264999.1">
    <property type="nucleotide sequence ID" value="NZ_CABMLE010000006.1"/>
</dbReference>
<dbReference type="PANTHER" id="PTHR48228:SF2">
    <property type="entry name" value="E-CINNAMOYL-COA:R-PHENYLLACTATE COA TRANSFERASE LARGE SUBUNIT"/>
    <property type="match status" value="1"/>
</dbReference>
<keyword evidence="1" id="KW-0808">Transferase</keyword>
<dbReference type="GO" id="GO:0016740">
    <property type="term" value="F:transferase activity"/>
    <property type="evidence" value="ECO:0007669"/>
    <property type="project" value="UniProtKB-KW"/>
</dbReference>
<dbReference type="PANTHER" id="PTHR48228">
    <property type="entry name" value="SUCCINYL-COA--D-CITRAMALATE COA-TRANSFERASE"/>
    <property type="match status" value="1"/>
</dbReference>
<dbReference type="InterPro" id="IPR023606">
    <property type="entry name" value="CoA-Trfase_III_dom_1_sf"/>
</dbReference>
<dbReference type="InterPro" id="IPR050509">
    <property type="entry name" value="CoA-transferase_III"/>
</dbReference>
<accession>A0A2K2UBQ8</accession>
<protein>
    <submittedName>
        <fullName evidence="1">CoA transferase</fullName>
    </submittedName>
</protein>
<dbReference type="EMBL" id="PPEK01000006">
    <property type="protein sequence ID" value="PNV67714.1"/>
    <property type="molecule type" value="Genomic_DNA"/>
</dbReference>
<evidence type="ECO:0000313" key="2">
    <source>
        <dbReference type="Proteomes" id="UP000236197"/>
    </source>
</evidence>
<reference evidence="2" key="1">
    <citation type="submission" date="2018-01" db="EMBL/GenBank/DDBJ databases">
        <title>Rubneribacter badeniensis gen. nov., sp. nov., and Colonibacter rubneri, gen. nov., sp. nov., WGS of new members of the Eggerthellaceae.</title>
        <authorList>
            <person name="Danylec N."/>
            <person name="Stoll D.A."/>
            <person name="Doetsch A."/>
            <person name="Kulling S.E."/>
            <person name="Huch M."/>
        </authorList>
    </citation>
    <scope>NUCLEOTIDE SEQUENCE [LARGE SCALE GENOMIC DNA]</scope>
    <source>
        <strain evidence="2">ResAG-96</strain>
    </source>
</reference>
<proteinExistence type="predicted"/>
<dbReference type="Proteomes" id="UP000236197">
    <property type="component" value="Unassembled WGS sequence"/>
</dbReference>
<dbReference type="SUPFAM" id="SSF89796">
    <property type="entry name" value="CoA-transferase family III (CaiB/BaiF)"/>
    <property type="match status" value="1"/>
</dbReference>
<name>A0A2K2UBQ8_9ACTN</name>
<evidence type="ECO:0000313" key="1">
    <source>
        <dbReference type="EMBL" id="PNV67714.1"/>
    </source>
</evidence>
<sequence>MKPLEGVTVIELSSYFAVPGAGRMLASQGARVIKVEPPRGDIQRYFAMAFNVPCKPDENPLFDTINGGKEFVSLDLKDPADMEKLHKMIAQADVFLTNNRTKALQKMGLDYDSLKDKYPRLVMATLSGYGEKGALKDAPGFDLVAMFQETGFSRDLMVATDHTTYPANSAYGFGDIAAGSILAGAVGMALYRREKTGKGDHVTSSLYGTGVWLTSVLTQLSQFGYPYPLDRGFSAPTGIPYQTRDGEWIGITINEPERYWEPLCRALGSDKLLSNPDYGNRNKWVTSYELCSETIKLLEEAFMQHDCDEILEKLRAADIVCTKLVHFKANVTNPQALENSFVAPITYPNGDTTALGQPPVRFTDMDDPKAEQGKAVGADNAKVFADFGIA</sequence>
<dbReference type="InterPro" id="IPR003673">
    <property type="entry name" value="CoA-Trfase_fam_III"/>
</dbReference>
<dbReference type="Pfam" id="PF02515">
    <property type="entry name" value="CoA_transf_3"/>
    <property type="match status" value="1"/>
</dbReference>
<dbReference type="Gene3D" id="3.30.1540.10">
    <property type="entry name" value="formyl-coa transferase, domain 3"/>
    <property type="match status" value="1"/>
</dbReference>
<dbReference type="InterPro" id="IPR044855">
    <property type="entry name" value="CoA-Trfase_III_dom3_sf"/>
</dbReference>
<keyword evidence="2" id="KW-1185">Reference proteome</keyword>
<gene>
    <name evidence="1" type="ORF">C2L71_06650</name>
</gene>
<comment type="caution">
    <text evidence="1">The sequence shown here is derived from an EMBL/GenBank/DDBJ whole genome shotgun (WGS) entry which is preliminary data.</text>
</comment>
<organism evidence="1 2">
    <name type="scientific">Enteroscipio rubneri</name>
    <dbReference type="NCBI Taxonomy" id="2070686"/>
    <lineage>
        <taxon>Bacteria</taxon>
        <taxon>Bacillati</taxon>
        <taxon>Actinomycetota</taxon>
        <taxon>Coriobacteriia</taxon>
        <taxon>Eggerthellales</taxon>
        <taxon>Eggerthellaceae</taxon>
        <taxon>Enteroscipio</taxon>
    </lineage>
</organism>